<dbReference type="PANTHER" id="PTHR24056">
    <property type="entry name" value="CELL DIVISION PROTEIN KINASE"/>
    <property type="match status" value="1"/>
</dbReference>
<evidence type="ECO:0000256" key="8">
    <source>
        <dbReference type="ARBA" id="ARBA00035711"/>
    </source>
</evidence>
<evidence type="ECO:0000256" key="9">
    <source>
        <dbReference type="ARBA" id="ARBA00035720"/>
    </source>
</evidence>
<feature type="non-terminal residue" evidence="14">
    <location>
        <position position="115"/>
    </location>
</feature>
<keyword evidence="15" id="KW-1185">Reference proteome</keyword>
<comment type="catalytic activity">
    <reaction evidence="11">
        <text>L-threonyl-[protein] + ATP = O-phospho-L-threonyl-[protein] + ADP + H(+)</text>
        <dbReference type="Rhea" id="RHEA:46608"/>
        <dbReference type="Rhea" id="RHEA-COMP:11060"/>
        <dbReference type="Rhea" id="RHEA-COMP:11605"/>
        <dbReference type="ChEBI" id="CHEBI:15378"/>
        <dbReference type="ChEBI" id="CHEBI:30013"/>
        <dbReference type="ChEBI" id="CHEBI:30616"/>
        <dbReference type="ChEBI" id="CHEBI:61977"/>
        <dbReference type="ChEBI" id="CHEBI:456216"/>
        <dbReference type="EC" id="2.7.11.22"/>
    </reaction>
</comment>
<dbReference type="AlphaFoldDB" id="A0AAN8WC60"/>
<accession>A0AAN8WC60</accession>
<dbReference type="FunFam" id="1.10.510.10:FF:000624">
    <property type="entry name" value="Mitogen-activated protein kinase"/>
    <property type="match status" value="1"/>
</dbReference>
<dbReference type="GO" id="GO:0005524">
    <property type="term" value="F:ATP binding"/>
    <property type="evidence" value="ECO:0007669"/>
    <property type="project" value="UniProtKB-KW"/>
</dbReference>
<sequence length="115" mass="13179">MIRDASRPLIVAEIKSYMKMLLSGVAHLHKHHIMHRDLKPANLLISSTGQLKIADLGLCRVFTRDTNRLYSHQVATRWYRAPELLYGARQYDEGVDLWSVGCIFGEMLNNSPIFP</sequence>
<reference evidence="14 15" key="1">
    <citation type="submission" date="2023-11" db="EMBL/GenBank/DDBJ databases">
        <title>Halocaridina rubra genome assembly.</title>
        <authorList>
            <person name="Smith C."/>
        </authorList>
    </citation>
    <scope>NUCLEOTIDE SEQUENCE [LARGE SCALE GENOMIC DNA]</scope>
    <source>
        <strain evidence="14">EP-1</strain>
        <tissue evidence="14">Whole</tissue>
    </source>
</reference>
<evidence type="ECO:0000313" key="15">
    <source>
        <dbReference type="Proteomes" id="UP001381693"/>
    </source>
</evidence>
<feature type="domain" description="Protein kinase" evidence="13">
    <location>
        <begin position="1"/>
        <end position="115"/>
    </location>
</feature>
<dbReference type="PROSITE" id="PS50011">
    <property type="entry name" value="PROTEIN_KINASE_DOM"/>
    <property type="match status" value="1"/>
</dbReference>
<organism evidence="14 15">
    <name type="scientific">Halocaridina rubra</name>
    <name type="common">Hawaiian red shrimp</name>
    <dbReference type="NCBI Taxonomy" id="373956"/>
    <lineage>
        <taxon>Eukaryota</taxon>
        <taxon>Metazoa</taxon>
        <taxon>Ecdysozoa</taxon>
        <taxon>Arthropoda</taxon>
        <taxon>Crustacea</taxon>
        <taxon>Multicrustacea</taxon>
        <taxon>Malacostraca</taxon>
        <taxon>Eumalacostraca</taxon>
        <taxon>Eucarida</taxon>
        <taxon>Decapoda</taxon>
        <taxon>Pleocyemata</taxon>
        <taxon>Caridea</taxon>
        <taxon>Atyoidea</taxon>
        <taxon>Atyidae</taxon>
        <taxon>Halocaridina</taxon>
    </lineage>
</organism>
<keyword evidence="3" id="KW-0723">Serine/threonine-protein kinase</keyword>
<proteinExistence type="inferred from homology"/>
<dbReference type="InterPro" id="IPR008271">
    <property type="entry name" value="Ser/Thr_kinase_AS"/>
</dbReference>
<comment type="similarity">
    <text evidence="1">Belongs to the protein kinase superfamily. CMGC Ser/Thr protein kinase family. CDC2/CDKX subfamily.</text>
</comment>
<evidence type="ECO:0000256" key="1">
    <source>
        <dbReference type="ARBA" id="ARBA00006485"/>
    </source>
</evidence>
<keyword evidence="6 14" id="KW-0418">Kinase</keyword>
<evidence type="ECO:0000256" key="11">
    <source>
        <dbReference type="ARBA" id="ARBA00047811"/>
    </source>
</evidence>
<evidence type="ECO:0000256" key="5">
    <source>
        <dbReference type="ARBA" id="ARBA00022741"/>
    </source>
</evidence>
<dbReference type="GO" id="GO:0004693">
    <property type="term" value="F:cyclin-dependent protein serine/threonine kinase activity"/>
    <property type="evidence" value="ECO:0007669"/>
    <property type="project" value="UniProtKB-EC"/>
</dbReference>
<dbReference type="Pfam" id="PF00069">
    <property type="entry name" value="Pkinase"/>
    <property type="match status" value="1"/>
</dbReference>
<keyword evidence="5" id="KW-0547">Nucleotide-binding</keyword>
<dbReference type="InterPro" id="IPR011009">
    <property type="entry name" value="Kinase-like_dom_sf"/>
</dbReference>
<evidence type="ECO:0000256" key="12">
    <source>
        <dbReference type="ARBA" id="ARBA00048367"/>
    </source>
</evidence>
<gene>
    <name evidence="14" type="primary">CDK20_2</name>
    <name evidence="14" type="ORF">SK128_004492</name>
</gene>
<evidence type="ECO:0000256" key="4">
    <source>
        <dbReference type="ARBA" id="ARBA00022679"/>
    </source>
</evidence>
<evidence type="ECO:0000256" key="6">
    <source>
        <dbReference type="ARBA" id="ARBA00022777"/>
    </source>
</evidence>
<dbReference type="EMBL" id="JAXCGZ010022182">
    <property type="protein sequence ID" value="KAK7035571.1"/>
    <property type="molecule type" value="Genomic_DNA"/>
</dbReference>
<dbReference type="SMART" id="SM00220">
    <property type="entry name" value="S_TKc"/>
    <property type="match status" value="1"/>
</dbReference>
<evidence type="ECO:0000256" key="2">
    <source>
        <dbReference type="ARBA" id="ARBA00012425"/>
    </source>
</evidence>
<evidence type="ECO:0000256" key="10">
    <source>
        <dbReference type="ARBA" id="ARBA00035723"/>
    </source>
</evidence>
<dbReference type="Proteomes" id="UP001381693">
    <property type="component" value="Unassembled WGS sequence"/>
</dbReference>
<dbReference type="InterPro" id="IPR050108">
    <property type="entry name" value="CDK"/>
</dbReference>
<dbReference type="InterPro" id="IPR000719">
    <property type="entry name" value="Prot_kinase_dom"/>
</dbReference>
<evidence type="ECO:0000256" key="7">
    <source>
        <dbReference type="ARBA" id="ARBA00022840"/>
    </source>
</evidence>
<dbReference type="GO" id="GO:0005634">
    <property type="term" value="C:nucleus"/>
    <property type="evidence" value="ECO:0007669"/>
    <property type="project" value="TreeGrafter"/>
</dbReference>
<keyword evidence="7" id="KW-0067">ATP-binding</keyword>
<comment type="caution">
    <text evidence="14">The sequence shown here is derived from an EMBL/GenBank/DDBJ whole genome shotgun (WGS) entry which is preliminary data.</text>
</comment>
<name>A0AAN8WC60_HALRR</name>
<dbReference type="PROSITE" id="PS00108">
    <property type="entry name" value="PROTEIN_KINASE_ST"/>
    <property type="match status" value="1"/>
</dbReference>
<dbReference type="EC" id="2.7.11.22" evidence="2"/>
<comment type="catalytic activity">
    <reaction evidence="12">
        <text>L-seryl-[protein] + ATP = O-phospho-L-seryl-[protein] + ADP + H(+)</text>
        <dbReference type="Rhea" id="RHEA:17989"/>
        <dbReference type="Rhea" id="RHEA-COMP:9863"/>
        <dbReference type="Rhea" id="RHEA-COMP:11604"/>
        <dbReference type="ChEBI" id="CHEBI:15378"/>
        <dbReference type="ChEBI" id="CHEBI:29999"/>
        <dbReference type="ChEBI" id="CHEBI:30616"/>
        <dbReference type="ChEBI" id="CHEBI:83421"/>
        <dbReference type="ChEBI" id="CHEBI:456216"/>
        <dbReference type="EC" id="2.7.11.22"/>
    </reaction>
</comment>
<dbReference type="PANTHER" id="PTHR24056:SF171">
    <property type="entry name" value="CYCLIN-DEPENDENT KINASE 20"/>
    <property type="match status" value="1"/>
</dbReference>
<protein>
    <recommendedName>
        <fullName evidence="8">Cyclin-dependent kinase 20</fullName>
        <ecNumber evidence="2">2.7.11.22</ecNumber>
    </recommendedName>
    <alternativeName>
        <fullName evidence="9">Cell cycle-related kinase</fullName>
    </alternativeName>
    <alternativeName>
        <fullName evidence="10">Cell division protein kinase 20</fullName>
    </alternativeName>
</protein>
<evidence type="ECO:0000256" key="3">
    <source>
        <dbReference type="ARBA" id="ARBA00022527"/>
    </source>
</evidence>
<evidence type="ECO:0000313" key="14">
    <source>
        <dbReference type="EMBL" id="KAK7035571.1"/>
    </source>
</evidence>
<evidence type="ECO:0000259" key="13">
    <source>
        <dbReference type="PROSITE" id="PS50011"/>
    </source>
</evidence>
<dbReference type="SUPFAM" id="SSF56112">
    <property type="entry name" value="Protein kinase-like (PK-like)"/>
    <property type="match status" value="1"/>
</dbReference>
<keyword evidence="4" id="KW-0808">Transferase</keyword>
<dbReference type="Gene3D" id="1.10.510.10">
    <property type="entry name" value="Transferase(Phosphotransferase) domain 1"/>
    <property type="match status" value="1"/>
</dbReference>